<organism evidence="1 2">
    <name type="scientific">Xylaria curta</name>
    <dbReference type="NCBI Taxonomy" id="42375"/>
    <lineage>
        <taxon>Eukaryota</taxon>
        <taxon>Fungi</taxon>
        <taxon>Dikarya</taxon>
        <taxon>Ascomycota</taxon>
        <taxon>Pezizomycotina</taxon>
        <taxon>Sordariomycetes</taxon>
        <taxon>Xylariomycetidae</taxon>
        <taxon>Xylariales</taxon>
        <taxon>Xylariaceae</taxon>
        <taxon>Xylaria</taxon>
    </lineage>
</organism>
<gene>
    <name evidence="1" type="ORF">NUW58_g1912</name>
</gene>
<comment type="caution">
    <text evidence="1">The sequence shown here is derived from an EMBL/GenBank/DDBJ whole genome shotgun (WGS) entry which is preliminary data.</text>
</comment>
<protein>
    <submittedName>
        <fullName evidence="1">Uncharacterized protein</fullName>
    </submittedName>
</protein>
<reference evidence="1" key="1">
    <citation type="submission" date="2022-10" db="EMBL/GenBank/DDBJ databases">
        <title>Genome Sequence of Xylaria curta.</title>
        <authorList>
            <person name="Buettner E."/>
        </authorList>
    </citation>
    <scope>NUCLEOTIDE SEQUENCE</scope>
    <source>
        <strain evidence="1">Babe10</strain>
    </source>
</reference>
<accession>A0ACC1PJG9</accession>
<sequence length="1026" mass="113630">MSLGKVVASAISTPIEATMALANFNFDFSLVQVKPPAEYQPIKAALSSARTKEAEEGTFHITARKLGALFKGVVPNTHHLFRAYGLRASEIVQSPTHNPRGTRDNGIFADRVGADGTSIWAAATSGNEAIAVHLLACMLARLWTGSQATSLWVELVKERRKILAADEADDPCNVPSLSASKISLTRDQLATWDASARSWLRTADQVKEVSQKQLLLIINNLGIGINNKSTVYESVVQVWTVAMTMVDRLIGGIPQSVTEGGLLLGLSSWHLYPDMMVVVKGSKAIKQQDDLISPGGVVTLGLKSAQKPDQGIFWSLPLSFHRYYGDPLIVKGSYNADSARIPVDDLFLVGLGSLLSSWFKDYADFITGAEIMSLLYSTIETELGPFAKTSWVAILAFAAIKYIASIKCGETGQIQLVKTGRRRYRGFLNPTSPVPRLFRLNNPSVILSLMEGAEERVNFLRHVAREIDTNATMIIQYWSDSPDIIGLRVECATVLGSSMGNKTRYKTTKRKFDESMHDTQKESTPTLYLSRWLSREGNDTEVTKRASLLAKSGERIHLLPRGTRMPCFNNYLWWREPPQEFLTNIGLGVLHQRHERTIEFKLVFGDSECAALYVILGSILDELKEDKSVSPDLIRHAMAQKLISPVKLTRHLDQLMDEEYKKGNPLRALATISSVLATKGVTVPLRFASQYLGKTRWTESAAVADAGRFRYPSLMPYILSLREAFSCIIMTESGSFNFDPSTLKSVMAVSSGNSLYVASRLLYDPLHYTAQPMITMIVGNLGKPGIALLVPPKQPRMRLPEENEWKCINHNRFDGKEENCFQCTTLHLNLSDWQMPLNYGEHGLRDSEVSFVEAFVSLHDHGEWVADLDVLGSLSSSNLHFLDFSAGSSKDCSNWGHSKSRTSDLSQFVSIDRWEELLEPPVERGVVRASGNWQARLAATVLAVQKGYQTHVVAKAVCWGCCLQYQAPVIDEEGDEEEDDGEEGDSDKDDSDEEYWACAEYSSDGEQAGYAVASTAVDASTKIYIA</sequence>
<proteinExistence type="predicted"/>
<keyword evidence="2" id="KW-1185">Reference proteome</keyword>
<evidence type="ECO:0000313" key="1">
    <source>
        <dbReference type="EMBL" id="KAJ2993218.1"/>
    </source>
</evidence>
<name>A0ACC1PJG9_9PEZI</name>
<evidence type="ECO:0000313" key="2">
    <source>
        <dbReference type="Proteomes" id="UP001143856"/>
    </source>
</evidence>
<dbReference type="Proteomes" id="UP001143856">
    <property type="component" value="Unassembled WGS sequence"/>
</dbReference>
<dbReference type="EMBL" id="JAPDGR010000226">
    <property type="protein sequence ID" value="KAJ2993218.1"/>
    <property type="molecule type" value="Genomic_DNA"/>
</dbReference>